<evidence type="ECO:0000313" key="6">
    <source>
        <dbReference type="EMBL" id="SKC44976.1"/>
    </source>
</evidence>
<dbReference type="GO" id="GO:0003677">
    <property type="term" value="F:DNA binding"/>
    <property type="evidence" value="ECO:0007669"/>
    <property type="project" value="UniProtKB-KW"/>
</dbReference>
<evidence type="ECO:0000313" key="7">
    <source>
        <dbReference type="Proteomes" id="UP000190827"/>
    </source>
</evidence>
<comment type="caution">
    <text evidence="6">The sequence shown here is derived from an EMBL/GenBank/DDBJ whole genome shotgun (WGS) entry which is preliminary data.</text>
</comment>
<evidence type="ECO:0000256" key="3">
    <source>
        <dbReference type="ARBA" id="ARBA00023163"/>
    </source>
</evidence>
<dbReference type="PROSITE" id="PS01124">
    <property type="entry name" value="HTH_ARAC_FAMILY_2"/>
    <property type="match status" value="1"/>
</dbReference>
<evidence type="ECO:0000256" key="2">
    <source>
        <dbReference type="ARBA" id="ARBA00023125"/>
    </source>
</evidence>
<sequence>MVDESSQPSLPGLPPVEELTSGEVRPRPAVRAQRDAGALDPRVRRALATLDDDPDLSLVTLANALGITRATLIRIVREAIGMTPKEYAAGVRARRIS</sequence>
<feature type="domain" description="HTH araC/xylS-type" evidence="5">
    <location>
        <begin position="41"/>
        <end position="97"/>
    </location>
</feature>
<dbReference type="PROSITE" id="PS00041">
    <property type="entry name" value="HTH_ARAC_FAMILY_1"/>
    <property type="match status" value="1"/>
</dbReference>
<dbReference type="RefSeq" id="WP_079705009.1">
    <property type="nucleotide sequence ID" value="NZ_FUZO01000001.1"/>
</dbReference>
<accession>A0ABY1LL83</accession>
<dbReference type="InterPro" id="IPR018060">
    <property type="entry name" value="HTH_AraC"/>
</dbReference>
<proteinExistence type="predicted"/>
<dbReference type="Proteomes" id="UP000190827">
    <property type="component" value="Unassembled WGS sequence"/>
</dbReference>
<evidence type="ECO:0000256" key="4">
    <source>
        <dbReference type="SAM" id="MobiDB-lite"/>
    </source>
</evidence>
<dbReference type="InterPro" id="IPR009057">
    <property type="entry name" value="Homeodomain-like_sf"/>
</dbReference>
<keyword evidence="3" id="KW-0804">Transcription</keyword>
<dbReference type="InterPro" id="IPR018062">
    <property type="entry name" value="HTH_AraC-typ_CS"/>
</dbReference>
<keyword evidence="7" id="KW-1185">Reference proteome</keyword>
<evidence type="ECO:0000259" key="5">
    <source>
        <dbReference type="PROSITE" id="PS01124"/>
    </source>
</evidence>
<dbReference type="Gene3D" id="1.10.10.60">
    <property type="entry name" value="Homeodomain-like"/>
    <property type="match status" value="1"/>
</dbReference>
<dbReference type="EMBL" id="FUZO01000001">
    <property type="protein sequence ID" value="SKC44976.1"/>
    <property type="molecule type" value="Genomic_DNA"/>
</dbReference>
<dbReference type="SUPFAM" id="SSF46689">
    <property type="entry name" value="Homeodomain-like"/>
    <property type="match status" value="1"/>
</dbReference>
<name>A0ABY1LL83_9MICO</name>
<gene>
    <name evidence="6" type="ORF">SAMN06295973_1037</name>
</gene>
<protein>
    <submittedName>
        <fullName evidence="6">Winged helix-turn-helix DNA-binding</fullName>
    </submittedName>
</protein>
<evidence type="ECO:0000256" key="1">
    <source>
        <dbReference type="ARBA" id="ARBA00023015"/>
    </source>
</evidence>
<reference evidence="6 7" key="1">
    <citation type="submission" date="2017-02" db="EMBL/GenBank/DDBJ databases">
        <authorList>
            <person name="Varghese N."/>
            <person name="Submissions S."/>
        </authorList>
    </citation>
    <scope>NUCLEOTIDE SEQUENCE [LARGE SCALE GENOMIC DNA]</scope>
    <source>
        <strain evidence="6 7">VKM Ac-1787</strain>
    </source>
</reference>
<keyword evidence="2 6" id="KW-0238">DNA-binding</keyword>
<dbReference type="Pfam" id="PF13412">
    <property type="entry name" value="HTH_24"/>
    <property type="match status" value="1"/>
</dbReference>
<organism evidence="6 7">
    <name type="scientific">Plantibacter cousiniae</name>
    <name type="common">nom. nud.</name>
    <dbReference type="NCBI Taxonomy" id="199709"/>
    <lineage>
        <taxon>Bacteria</taxon>
        <taxon>Bacillati</taxon>
        <taxon>Actinomycetota</taxon>
        <taxon>Actinomycetes</taxon>
        <taxon>Micrococcales</taxon>
        <taxon>Microbacteriaceae</taxon>
        <taxon>Plantibacter</taxon>
    </lineage>
</organism>
<keyword evidence="1" id="KW-0805">Transcription regulation</keyword>
<feature type="region of interest" description="Disordered" evidence="4">
    <location>
        <begin position="1"/>
        <end position="37"/>
    </location>
</feature>